<evidence type="ECO:0000259" key="5">
    <source>
        <dbReference type="PROSITE" id="PS51471"/>
    </source>
</evidence>
<dbReference type="PROSITE" id="PS51471">
    <property type="entry name" value="FE2OG_OXY"/>
    <property type="match status" value="1"/>
</dbReference>
<gene>
    <name evidence="6" type="ORF">PV08_03685</name>
</gene>
<dbReference type="GeneID" id="27330768"/>
<dbReference type="InterPro" id="IPR005123">
    <property type="entry name" value="Oxoglu/Fe-dep_dioxygenase_dom"/>
</dbReference>
<keyword evidence="4" id="KW-0408">Iron</keyword>
<dbReference type="SUPFAM" id="SSF51197">
    <property type="entry name" value="Clavaminate synthase-like"/>
    <property type="match status" value="1"/>
</dbReference>
<dbReference type="InterPro" id="IPR021858">
    <property type="entry name" value="Fun_TF"/>
</dbReference>
<dbReference type="GO" id="GO:0044283">
    <property type="term" value="P:small molecule biosynthetic process"/>
    <property type="evidence" value="ECO:0007669"/>
    <property type="project" value="UniProtKB-ARBA"/>
</dbReference>
<dbReference type="Pfam" id="PF03171">
    <property type="entry name" value="2OG-FeII_Oxy"/>
    <property type="match status" value="1"/>
</dbReference>
<proteinExistence type="inferred from homology"/>
<organism evidence="6 7">
    <name type="scientific">Exophiala spinifera</name>
    <dbReference type="NCBI Taxonomy" id="91928"/>
    <lineage>
        <taxon>Eukaryota</taxon>
        <taxon>Fungi</taxon>
        <taxon>Dikarya</taxon>
        <taxon>Ascomycota</taxon>
        <taxon>Pezizomycotina</taxon>
        <taxon>Eurotiomycetes</taxon>
        <taxon>Chaetothyriomycetidae</taxon>
        <taxon>Chaetothyriales</taxon>
        <taxon>Herpotrichiellaceae</taxon>
        <taxon>Exophiala</taxon>
    </lineage>
</organism>
<dbReference type="VEuPathDB" id="FungiDB:PV08_03685"/>
<dbReference type="HOGENOM" id="CLU_397414_0_0_1"/>
<dbReference type="AlphaFoldDB" id="A0A0D2BLE2"/>
<evidence type="ECO:0000256" key="4">
    <source>
        <dbReference type="ARBA" id="ARBA00023004"/>
    </source>
</evidence>
<dbReference type="PANTHER" id="PTHR10209:SF804">
    <property type="entry name" value="FE2OG DIOXYGENASE DOMAIN-CONTAINING PROTEIN"/>
    <property type="match status" value="1"/>
</dbReference>
<keyword evidence="7" id="KW-1185">Reference proteome</keyword>
<keyword evidence="2" id="KW-0479">Metal-binding</keyword>
<sequence>MYGQTSIPDVPGYVSFRAGHRIQSRKILTGDEAKPTFDAIPSIDASQIFSEDFQERKRLAEQIGKAAQDVGFFYLINPPVSGAKMDAAFAALARFFALPEDVKMKYHVNNSPAFKGFNPVNPDEKRAGFGSARETFSLGRDYTDPEQHSIKVAPPGTVSLNQWPDADLPEFRRDIYAYFTEVYAFAAKLVQIFSLALGLEETALDEFFKFPFTDITINHYPPQAGDDTYRQVLFPHADYGAFTLLAQKEVSGLEVLNANAIWVKAPVVEHAFVVNTGSYFELISGGRWKSTVHRVCARANTDRTSLPFFFSPSPNTTIYPMVALEDNDLEDQLTYDLSGIPYLGSKPEQSPYLLYVRPLTNHVPPLRYAVAAAAACHVAIRFQNDSLKARSREWQLKAMELMRQRLTSKALTADFGTVLTILMMAQNDMCTGDCAEFDTHLPAARAFVDEHGQNLPDRGYCEQRLAWLDIIRSTTSDHFLTFTSPDLKKVFSRYRSASGHAREWGHEAFACPIDLLEYIVDVTVLYKIQPRGQLFSQAAIEKASLFLERVRGWTPRPGYYSEQMGHVVRAWHAGVQLYVIRLFRLHQHGCGEGDAAIQTTELVETVLAQAKAVKTPSAWSHASIWPLFQAALWFEEAEHLERRQWLLDYFQMIMRTSGCNQLDVAASTLKTIWKSGEYYDSVTAGNITGSLIL</sequence>
<dbReference type="Proteomes" id="UP000053328">
    <property type="component" value="Unassembled WGS sequence"/>
</dbReference>
<evidence type="ECO:0000313" key="7">
    <source>
        <dbReference type="Proteomes" id="UP000053328"/>
    </source>
</evidence>
<dbReference type="OrthoDB" id="288590at2759"/>
<dbReference type="GO" id="GO:0046872">
    <property type="term" value="F:metal ion binding"/>
    <property type="evidence" value="ECO:0007669"/>
    <property type="project" value="UniProtKB-KW"/>
</dbReference>
<protein>
    <recommendedName>
        <fullName evidence="5">Fe2OG dioxygenase domain-containing protein</fullName>
    </recommendedName>
</protein>
<dbReference type="PANTHER" id="PTHR10209">
    <property type="entry name" value="OXIDOREDUCTASE, 2OG-FE II OXYGENASE FAMILY PROTEIN"/>
    <property type="match status" value="1"/>
</dbReference>
<evidence type="ECO:0000256" key="1">
    <source>
        <dbReference type="ARBA" id="ARBA00008056"/>
    </source>
</evidence>
<dbReference type="InterPro" id="IPR044861">
    <property type="entry name" value="IPNS-like_FE2OG_OXY"/>
</dbReference>
<dbReference type="InterPro" id="IPR026992">
    <property type="entry name" value="DIOX_N"/>
</dbReference>
<accession>A0A0D2BLE2</accession>
<evidence type="ECO:0000313" key="6">
    <source>
        <dbReference type="EMBL" id="KIW19390.1"/>
    </source>
</evidence>
<dbReference type="Pfam" id="PF11951">
    <property type="entry name" value="Fungal_trans_2"/>
    <property type="match status" value="1"/>
</dbReference>
<dbReference type="Pfam" id="PF14226">
    <property type="entry name" value="DIOX_N"/>
    <property type="match status" value="1"/>
</dbReference>
<dbReference type="GO" id="GO:0016491">
    <property type="term" value="F:oxidoreductase activity"/>
    <property type="evidence" value="ECO:0007669"/>
    <property type="project" value="UniProtKB-KW"/>
</dbReference>
<dbReference type="PRINTS" id="PR00682">
    <property type="entry name" value="IPNSYNTHASE"/>
</dbReference>
<keyword evidence="3" id="KW-0560">Oxidoreductase</keyword>
<name>A0A0D2BLE2_9EURO</name>
<feature type="domain" description="Fe2OG dioxygenase" evidence="5">
    <location>
        <begin position="211"/>
        <end position="312"/>
    </location>
</feature>
<dbReference type="InterPro" id="IPR027443">
    <property type="entry name" value="IPNS-like_sf"/>
</dbReference>
<reference evidence="6 7" key="1">
    <citation type="submission" date="2015-01" db="EMBL/GenBank/DDBJ databases">
        <title>The Genome Sequence of Exophiala spinifera CBS89968.</title>
        <authorList>
            <consortium name="The Broad Institute Genomics Platform"/>
            <person name="Cuomo C."/>
            <person name="de Hoog S."/>
            <person name="Gorbushina A."/>
            <person name="Stielow B."/>
            <person name="Teixiera M."/>
            <person name="Abouelleil A."/>
            <person name="Chapman S.B."/>
            <person name="Priest M."/>
            <person name="Young S.K."/>
            <person name="Wortman J."/>
            <person name="Nusbaum C."/>
            <person name="Birren B."/>
        </authorList>
    </citation>
    <scope>NUCLEOTIDE SEQUENCE [LARGE SCALE GENOMIC DNA]</scope>
    <source>
        <strain evidence="6 7">CBS 89968</strain>
    </source>
</reference>
<evidence type="ECO:0000256" key="2">
    <source>
        <dbReference type="ARBA" id="ARBA00022723"/>
    </source>
</evidence>
<evidence type="ECO:0000256" key="3">
    <source>
        <dbReference type="ARBA" id="ARBA00023002"/>
    </source>
</evidence>
<comment type="similarity">
    <text evidence="1">Belongs to the iron/ascorbate-dependent oxidoreductase family.</text>
</comment>
<dbReference type="RefSeq" id="XP_016239606.1">
    <property type="nucleotide sequence ID" value="XM_016378036.1"/>
</dbReference>
<dbReference type="STRING" id="91928.A0A0D2BLE2"/>
<dbReference type="Gene3D" id="2.60.120.330">
    <property type="entry name" value="B-lactam Antibiotic, Isopenicillin N Synthase, Chain"/>
    <property type="match status" value="1"/>
</dbReference>
<dbReference type="EMBL" id="KN847493">
    <property type="protein sequence ID" value="KIW19390.1"/>
    <property type="molecule type" value="Genomic_DNA"/>
</dbReference>